<evidence type="ECO:0000313" key="1">
    <source>
        <dbReference type="EMBL" id="CAF1711367.1"/>
    </source>
</evidence>
<accession>A0A816INA6</accession>
<gene>
    <name evidence="1" type="ORF">DARMORV10_C03P85080.1</name>
    <name evidence="2" type="ORF">HID58_057009</name>
</gene>
<reference evidence="2 3" key="2">
    <citation type="submission" date="2021-05" db="EMBL/GenBank/DDBJ databases">
        <title>Genome Assembly of Synthetic Allotetraploid Brassica napus Reveals Homoeologous Exchanges between Subgenomes.</title>
        <authorList>
            <person name="Davis J.T."/>
        </authorList>
    </citation>
    <scope>NUCLEOTIDE SEQUENCE [LARGE SCALE GENOMIC DNA]</scope>
    <source>
        <strain evidence="3">cv. Da-Ae</strain>
        <tissue evidence="2">Seedling</tissue>
    </source>
</reference>
<organism evidence="1">
    <name type="scientific">Brassica napus</name>
    <name type="common">Rape</name>
    <dbReference type="NCBI Taxonomy" id="3708"/>
    <lineage>
        <taxon>Eukaryota</taxon>
        <taxon>Viridiplantae</taxon>
        <taxon>Streptophyta</taxon>
        <taxon>Embryophyta</taxon>
        <taxon>Tracheophyta</taxon>
        <taxon>Spermatophyta</taxon>
        <taxon>Magnoliopsida</taxon>
        <taxon>eudicotyledons</taxon>
        <taxon>Gunneridae</taxon>
        <taxon>Pentapetalae</taxon>
        <taxon>rosids</taxon>
        <taxon>malvids</taxon>
        <taxon>Brassicales</taxon>
        <taxon>Brassicaceae</taxon>
        <taxon>Brassiceae</taxon>
        <taxon>Brassica</taxon>
    </lineage>
</organism>
<name>A0A816INA6_BRANA</name>
<protein>
    <submittedName>
        <fullName evidence="1">(rape) hypothetical protein</fullName>
    </submittedName>
</protein>
<dbReference type="AlphaFoldDB" id="A0A816INA6"/>
<dbReference type="Proteomes" id="UP000824890">
    <property type="component" value="Unassembled WGS sequence"/>
</dbReference>
<sequence length="110" mass="12674">MEDVPDISWGCDIYSVENATSLQRWLTNSGLPPQKMAIDRVDIREREECAQLQDRMMALAKELASLKLVSDIRLEEDDVLKLAFFENNAKDKRYNRHTCQVLGYPKQVGT</sequence>
<dbReference type="EMBL" id="HG994367">
    <property type="protein sequence ID" value="CAF1711367.1"/>
    <property type="molecule type" value="Genomic_DNA"/>
</dbReference>
<reference evidence="1" key="1">
    <citation type="submission" date="2021-01" db="EMBL/GenBank/DDBJ databases">
        <authorList>
            <consortium name="Genoscope - CEA"/>
            <person name="William W."/>
        </authorList>
    </citation>
    <scope>NUCLEOTIDE SEQUENCE</scope>
</reference>
<dbReference type="Proteomes" id="UP001295469">
    <property type="component" value="Chromosome C03"/>
</dbReference>
<dbReference type="EMBL" id="JAGKQM010000013">
    <property type="protein sequence ID" value="KAH0894580.1"/>
    <property type="molecule type" value="Genomic_DNA"/>
</dbReference>
<keyword evidence="3" id="KW-1185">Reference proteome</keyword>
<evidence type="ECO:0000313" key="3">
    <source>
        <dbReference type="Proteomes" id="UP000824890"/>
    </source>
</evidence>
<evidence type="ECO:0000313" key="2">
    <source>
        <dbReference type="EMBL" id="KAH0894580.1"/>
    </source>
</evidence>
<dbReference type="PANTHER" id="PTHR47344:SF1">
    <property type="entry name" value="RING ZINC FINGER PROTEIN-RELATED"/>
    <property type="match status" value="1"/>
</dbReference>
<proteinExistence type="predicted"/>
<dbReference type="PANTHER" id="PTHR47344">
    <property type="entry name" value="RING ZINC FINGER PROTEIN-RELATED"/>
    <property type="match status" value="1"/>
</dbReference>